<keyword evidence="2" id="KW-1185">Reference proteome</keyword>
<gene>
    <name evidence="1" type="ORF">T11_11899</name>
</gene>
<dbReference type="EMBL" id="JYDP01008042">
    <property type="protein sequence ID" value="KRY64124.1"/>
    <property type="molecule type" value="Genomic_DNA"/>
</dbReference>
<organism evidence="1 2">
    <name type="scientific">Trichinella zimbabwensis</name>
    <dbReference type="NCBI Taxonomy" id="268475"/>
    <lineage>
        <taxon>Eukaryota</taxon>
        <taxon>Metazoa</taxon>
        <taxon>Ecdysozoa</taxon>
        <taxon>Nematoda</taxon>
        <taxon>Enoplea</taxon>
        <taxon>Dorylaimia</taxon>
        <taxon>Trichinellida</taxon>
        <taxon>Trichinellidae</taxon>
        <taxon>Trichinella</taxon>
    </lineage>
</organism>
<name>A0A0V1DRF5_9BILA</name>
<dbReference type="Proteomes" id="UP000055024">
    <property type="component" value="Unassembled WGS sequence"/>
</dbReference>
<comment type="caution">
    <text evidence="1">The sequence shown here is derived from an EMBL/GenBank/DDBJ whole genome shotgun (WGS) entry which is preliminary data.</text>
</comment>
<reference evidence="1 2" key="1">
    <citation type="submission" date="2015-01" db="EMBL/GenBank/DDBJ databases">
        <title>Evolution of Trichinella species and genotypes.</title>
        <authorList>
            <person name="Korhonen P.K."/>
            <person name="Edoardo P."/>
            <person name="Giuseppe L.R."/>
            <person name="Gasser R.B."/>
        </authorList>
    </citation>
    <scope>NUCLEOTIDE SEQUENCE [LARGE SCALE GENOMIC DNA]</scope>
    <source>
        <strain evidence="1">ISS1029</strain>
    </source>
</reference>
<accession>A0A0V1DRF5</accession>
<sequence length="51" mass="5411">MQICQAPGGVACCCYGRSTALTRSSRFALFALWLSSNSPSLKKPLASTSRS</sequence>
<evidence type="ECO:0000313" key="1">
    <source>
        <dbReference type="EMBL" id="KRY64124.1"/>
    </source>
</evidence>
<dbReference type="AlphaFoldDB" id="A0A0V1DRF5"/>
<protein>
    <submittedName>
        <fullName evidence="1">Uncharacterized protein</fullName>
    </submittedName>
</protein>
<evidence type="ECO:0000313" key="2">
    <source>
        <dbReference type="Proteomes" id="UP000055024"/>
    </source>
</evidence>
<proteinExistence type="predicted"/>